<dbReference type="EMBL" id="CP133618">
    <property type="protein sequence ID" value="WMV37450.1"/>
    <property type="molecule type" value="Genomic_DNA"/>
</dbReference>
<proteinExistence type="predicted"/>
<evidence type="ECO:0008006" key="3">
    <source>
        <dbReference type="Google" id="ProtNLM"/>
    </source>
</evidence>
<dbReference type="AlphaFoldDB" id="A0AAF0U1C1"/>
<protein>
    <recommendedName>
        <fullName evidence="3">Retrotransposon gag domain-containing protein</fullName>
    </recommendedName>
</protein>
<dbReference type="Proteomes" id="UP001234989">
    <property type="component" value="Chromosome 7"/>
</dbReference>
<evidence type="ECO:0000313" key="2">
    <source>
        <dbReference type="Proteomes" id="UP001234989"/>
    </source>
</evidence>
<sequence>MTVSEYEARFQELSRYATMILPTEEEMIQCFVRGLRTQLRDETHSLVTAGPEIIKAGPNSSSSRVSLANLYNPHSRL</sequence>
<reference evidence="1" key="1">
    <citation type="submission" date="2023-08" db="EMBL/GenBank/DDBJ databases">
        <title>A de novo genome assembly of Solanum verrucosum Schlechtendal, a Mexican diploid species geographically isolated from the other diploid A-genome species in potato relatives.</title>
        <authorList>
            <person name="Hosaka K."/>
        </authorList>
    </citation>
    <scope>NUCLEOTIDE SEQUENCE</scope>
    <source>
        <tissue evidence="1">Young leaves</tissue>
    </source>
</reference>
<keyword evidence="2" id="KW-1185">Reference proteome</keyword>
<accession>A0AAF0U1C1</accession>
<gene>
    <name evidence="1" type="ORF">MTR67_030835</name>
</gene>
<evidence type="ECO:0000313" key="1">
    <source>
        <dbReference type="EMBL" id="WMV37450.1"/>
    </source>
</evidence>
<name>A0AAF0U1C1_SOLVR</name>
<organism evidence="1 2">
    <name type="scientific">Solanum verrucosum</name>
    <dbReference type="NCBI Taxonomy" id="315347"/>
    <lineage>
        <taxon>Eukaryota</taxon>
        <taxon>Viridiplantae</taxon>
        <taxon>Streptophyta</taxon>
        <taxon>Embryophyta</taxon>
        <taxon>Tracheophyta</taxon>
        <taxon>Spermatophyta</taxon>
        <taxon>Magnoliopsida</taxon>
        <taxon>eudicotyledons</taxon>
        <taxon>Gunneridae</taxon>
        <taxon>Pentapetalae</taxon>
        <taxon>asterids</taxon>
        <taxon>lamiids</taxon>
        <taxon>Solanales</taxon>
        <taxon>Solanaceae</taxon>
        <taxon>Solanoideae</taxon>
        <taxon>Solaneae</taxon>
        <taxon>Solanum</taxon>
    </lineage>
</organism>